<protein>
    <submittedName>
        <fullName evidence="2">Uncharacterized protein</fullName>
    </submittedName>
</protein>
<dbReference type="EMBL" id="LCBS01000003">
    <property type="protein sequence ID" value="KKS17369.1"/>
    <property type="molecule type" value="Genomic_DNA"/>
</dbReference>
<feature type="transmembrane region" description="Helical" evidence="1">
    <location>
        <begin position="115"/>
        <end position="134"/>
    </location>
</feature>
<reference evidence="2 3" key="1">
    <citation type="journal article" date="2015" name="Nature">
        <title>rRNA introns, odd ribosomes, and small enigmatic genomes across a large radiation of phyla.</title>
        <authorList>
            <person name="Brown C.T."/>
            <person name="Hug L.A."/>
            <person name="Thomas B.C."/>
            <person name="Sharon I."/>
            <person name="Castelle C.J."/>
            <person name="Singh A."/>
            <person name="Wilkins M.J."/>
            <person name="Williams K.H."/>
            <person name="Banfield J.F."/>
        </authorList>
    </citation>
    <scope>NUCLEOTIDE SEQUENCE [LARGE SCALE GENOMIC DNA]</scope>
</reference>
<feature type="transmembrane region" description="Helical" evidence="1">
    <location>
        <begin position="78"/>
        <end position="103"/>
    </location>
</feature>
<keyword evidence="1" id="KW-0812">Transmembrane</keyword>
<comment type="caution">
    <text evidence="2">The sequence shown here is derived from an EMBL/GenBank/DDBJ whole genome shotgun (WGS) entry which is preliminary data.</text>
</comment>
<name>A0A0G0WXA5_UNCKA</name>
<dbReference type="Proteomes" id="UP000034163">
    <property type="component" value="Unassembled WGS sequence"/>
</dbReference>
<sequence length="140" mass="15534">MKYYKNAKPSGMVLVFVIGLGLFVVLGPVLSPQYVIAANYGLDLAIAFGGYALLDVVLTLYTEVSKRDVKRNPKVSMLIAFGICSLFEFAQLIQTTASFMFSYHFRGTFDFPGDFIAYIVGIIISELVIQKFVYTTKSSL</sequence>
<proteinExistence type="predicted"/>
<feature type="transmembrane region" description="Helical" evidence="1">
    <location>
        <begin position="12"/>
        <end position="31"/>
    </location>
</feature>
<organism evidence="2 3">
    <name type="scientific">candidate division WWE3 bacterium GW2011_GWB1_41_6</name>
    <dbReference type="NCBI Taxonomy" id="1619112"/>
    <lineage>
        <taxon>Bacteria</taxon>
        <taxon>Katanobacteria</taxon>
    </lineage>
</organism>
<keyword evidence="1" id="KW-0472">Membrane</keyword>
<dbReference type="AlphaFoldDB" id="A0A0G0WXA5"/>
<feature type="transmembrane region" description="Helical" evidence="1">
    <location>
        <begin position="37"/>
        <end position="58"/>
    </location>
</feature>
<evidence type="ECO:0000256" key="1">
    <source>
        <dbReference type="SAM" id="Phobius"/>
    </source>
</evidence>
<evidence type="ECO:0000313" key="3">
    <source>
        <dbReference type="Proteomes" id="UP000034163"/>
    </source>
</evidence>
<keyword evidence="1" id="KW-1133">Transmembrane helix</keyword>
<accession>A0A0G0WXA5</accession>
<gene>
    <name evidence="2" type="ORF">UU72_C0003G0030</name>
</gene>
<evidence type="ECO:0000313" key="2">
    <source>
        <dbReference type="EMBL" id="KKS17369.1"/>
    </source>
</evidence>